<dbReference type="Pfam" id="PF04860">
    <property type="entry name" value="Phage_portal"/>
    <property type="match status" value="1"/>
</dbReference>
<gene>
    <name evidence="2" type="ORF">B9T62_15685</name>
</gene>
<keyword evidence="3" id="KW-1185">Reference proteome</keyword>
<dbReference type="OrthoDB" id="9765386at2"/>
<dbReference type="InterPro" id="IPR006944">
    <property type="entry name" value="Phage/GTA_portal"/>
</dbReference>
<sequence length="405" mass="46238">MKLWQRTKVAWNVVRNKAPAGTENFTSWFRNGLSIFRGMAGGELASNETIFAAVSRLSNSLAVLPIKLYKEYSPVYEGLNDLIANAPNRNMTSFGFIRLLETHRNVYGNGYAMKEYNRFYEVEALIVLDPTKVEPVVEQDTDELWYMVRGDKGTYYVHNMDMVHINHVQTSQNGYKGISPIDVLRGTIDFDAAVRKFTLDQLDSSIKASFILKLAAHVGADKKKEIWENFAKFYQENGGVIIQEPGVEIKEINRNFIDSKVFEVEKITRSRVATVFNMPVTMVGETDGASYSSMEQMSLEFVTYTLLPIIRQYEQEFNRKLLTPQQRQQGLYFKFTVGALLRGDMATRGDFYFKMIRSGVFKPNEVRAWEELPPESGGDKLHISGDLYPIDTPVEQRKGVSTKNE</sequence>
<proteinExistence type="predicted"/>
<feature type="region of interest" description="Disordered" evidence="1">
    <location>
        <begin position="371"/>
        <end position="405"/>
    </location>
</feature>
<dbReference type="AlphaFoldDB" id="A0A2Z2KPD8"/>
<dbReference type="InterPro" id="IPR006427">
    <property type="entry name" value="Portal_HK97"/>
</dbReference>
<dbReference type="EMBL" id="CP021780">
    <property type="protein sequence ID" value="ASA22091.1"/>
    <property type="molecule type" value="Genomic_DNA"/>
</dbReference>
<dbReference type="RefSeq" id="WP_087916095.1">
    <property type="nucleotide sequence ID" value="NZ_CP021780.1"/>
</dbReference>
<dbReference type="NCBIfam" id="TIGR01537">
    <property type="entry name" value="portal_HK97"/>
    <property type="match status" value="1"/>
</dbReference>
<organism evidence="2 3">
    <name type="scientific">Paenibacillus donghaensis</name>
    <dbReference type="NCBI Taxonomy" id="414771"/>
    <lineage>
        <taxon>Bacteria</taxon>
        <taxon>Bacillati</taxon>
        <taxon>Bacillota</taxon>
        <taxon>Bacilli</taxon>
        <taxon>Bacillales</taxon>
        <taxon>Paenibacillaceae</taxon>
        <taxon>Paenibacillus</taxon>
    </lineage>
</organism>
<evidence type="ECO:0000313" key="3">
    <source>
        <dbReference type="Proteomes" id="UP000249890"/>
    </source>
</evidence>
<reference evidence="2 3" key="1">
    <citation type="submission" date="2017-06" db="EMBL/GenBank/DDBJ databases">
        <title>Complete genome sequence of Paenibacillus donghaensis KCTC 13049T isolated from East Sea sediment, South Korea.</title>
        <authorList>
            <person name="Jung B.K."/>
            <person name="Hong S.-J."/>
            <person name="Shin J.-H."/>
        </authorList>
    </citation>
    <scope>NUCLEOTIDE SEQUENCE [LARGE SCALE GENOMIC DNA]</scope>
    <source>
        <strain evidence="2 3">KCTC 13049</strain>
    </source>
</reference>
<dbReference type="KEGG" id="pdh:B9T62_15685"/>
<dbReference type="Proteomes" id="UP000249890">
    <property type="component" value="Chromosome"/>
</dbReference>
<feature type="compositionally biased region" description="Basic and acidic residues" evidence="1">
    <location>
        <begin position="394"/>
        <end position="405"/>
    </location>
</feature>
<evidence type="ECO:0000256" key="1">
    <source>
        <dbReference type="SAM" id="MobiDB-lite"/>
    </source>
</evidence>
<protein>
    <submittedName>
        <fullName evidence="2">Phage portal protein</fullName>
    </submittedName>
</protein>
<accession>A0A2Z2KPD8</accession>
<evidence type="ECO:0000313" key="2">
    <source>
        <dbReference type="EMBL" id="ASA22091.1"/>
    </source>
</evidence>
<name>A0A2Z2KPD8_9BACL</name>